<dbReference type="RefSeq" id="WP_116302897.1">
    <property type="nucleotide sequence ID" value="NZ_NFZV01000015.1"/>
</dbReference>
<dbReference type="GO" id="GO:0036431">
    <property type="term" value="F:dCMP kinase activity"/>
    <property type="evidence" value="ECO:0007669"/>
    <property type="project" value="InterPro"/>
</dbReference>
<evidence type="ECO:0000313" key="10">
    <source>
        <dbReference type="EMBL" id="RFA33596.1"/>
    </source>
</evidence>
<feature type="domain" description="Cytidylate kinase" evidence="9">
    <location>
        <begin position="8"/>
        <end position="221"/>
    </location>
</feature>
<evidence type="ECO:0000256" key="1">
    <source>
        <dbReference type="ARBA" id="ARBA00009427"/>
    </source>
</evidence>
<comment type="subcellular location">
    <subcellularLocation>
        <location evidence="8">Cytoplasm</location>
    </subcellularLocation>
</comment>
<evidence type="ECO:0000256" key="6">
    <source>
        <dbReference type="ARBA" id="ARBA00047615"/>
    </source>
</evidence>
<keyword evidence="3 8" id="KW-0547">Nucleotide-binding</keyword>
<keyword evidence="8" id="KW-0963">Cytoplasm</keyword>
<dbReference type="Gene3D" id="3.40.50.300">
    <property type="entry name" value="P-loop containing nucleotide triphosphate hydrolases"/>
    <property type="match status" value="1"/>
</dbReference>
<keyword evidence="4 8" id="KW-0418">Kinase</keyword>
<dbReference type="GO" id="GO:0036430">
    <property type="term" value="F:CMP kinase activity"/>
    <property type="evidence" value="ECO:0007669"/>
    <property type="project" value="RHEA"/>
</dbReference>
<evidence type="ECO:0000313" key="11">
    <source>
        <dbReference type="Proteomes" id="UP000256763"/>
    </source>
</evidence>
<dbReference type="GO" id="GO:0015949">
    <property type="term" value="P:nucleobase-containing small molecule interconversion"/>
    <property type="evidence" value="ECO:0007669"/>
    <property type="project" value="TreeGrafter"/>
</dbReference>
<dbReference type="SUPFAM" id="SSF52540">
    <property type="entry name" value="P-loop containing nucleoside triphosphate hydrolases"/>
    <property type="match status" value="1"/>
</dbReference>
<comment type="catalytic activity">
    <reaction evidence="7 8">
        <text>CMP + ATP = CDP + ADP</text>
        <dbReference type="Rhea" id="RHEA:11600"/>
        <dbReference type="ChEBI" id="CHEBI:30616"/>
        <dbReference type="ChEBI" id="CHEBI:58069"/>
        <dbReference type="ChEBI" id="CHEBI:60377"/>
        <dbReference type="ChEBI" id="CHEBI:456216"/>
        <dbReference type="EC" id="2.7.4.25"/>
    </reaction>
</comment>
<dbReference type="PANTHER" id="PTHR21299">
    <property type="entry name" value="CYTIDYLATE KINASE/PANTOATE-BETA-ALANINE LIGASE"/>
    <property type="match status" value="1"/>
</dbReference>
<dbReference type="InterPro" id="IPR011994">
    <property type="entry name" value="Cytidylate_kinase_dom"/>
</dbReference>
<keyword evidence="2 8" id="KW-0808">Transferase</keyword>
<dbReference type="Proteomes" id="UP000256763">
    <property type="component" value="Unassembled WGS sequence"/>
</dbReference>
<dbReference type="InterPro" id="IPR003136">
    <property type="entry name" value="Cytidylate_kin"/>
</dbReference>
<evidence type="ECO:0000256" key="5">
    <source>
        <dbReference type="ARBA" id="ARBA00022840"/>
    </source>
</evidence>
<feature type="binding site" evidence="8">
    <location>
        <begin position="12"/>
        <end position="20"/>
    </location>
    <ligand>
        <name>ATP</name>
        <dbReference type="ChEBI" id="CHEBI:30616"/>
    </ligand>
</feature>
<dbReference type="Pfam" id="PF02224">
    <property type="entry name" value="Cytidylate_kin"/>
    <property type="match status" value="1"/>
</dbReference>
<organism evidence="10 11">
    <name type="scientific">Alkalilimnicola ehrlichii</name>
    <dbReference type="NCBI Taxonomy" id="351052"/>
    <lineage>
        <taxon>Bacteria</taxon>
        <taxon>Pseudomonadati</taxon>
        <taxon>Pseudomonadota</taxon>
        <taxon>Gammaproteobacteria</taxon>
        <taxon>Chromatiales</taxon>
        <taxon>Ectothiorhodospiraceae</taxon>
        <taxon>Alkalilimnicola</taxon>
    </lineage>
</organism>
<comment type="caution">
    <text evidence="10">The sequence shown here is derived from an EMBL/GenBank/DDBJ whole genome shotgun (WGS) entry which is preliminary data.</text>
</comment>
<dbReference type="OrthoDB" id="9807434at2"/>
<evidence type="ECO:0000256" key="4">
    <source>
        <dbReference type="ARBA" id="ARBA00022777"/>
    </source>
</evidence>
<dbReference type="GO" id="GO:0006220">
    <property type="term" value="P:pyrimidine nucleotide metabolic process"/>
    <property type="evidence" value="ECO:0007669"/>
    <property type="project" value="UniProtKB-UniRule"/>
</dbReference>
<reference evidence="11" key="1">
    <citation type="submission" date="2017-05" db="EMBL/GenBank/DDBJ databases">
        <authorList>
            <person name="Sharma S."/>
            <person name="Sidhu C."/>
            <person name="Pinnaka A.K."/>
        </authorList>
    </citation>
    <scope>NUCLEOTIDE SEQUENCE [LARGE SCALE GENOMIC DNA]</scope>
    <source>
        <strain evidence="11">AK93</strain>
    </source>
</reference>
<gene>
    <name evidence="8" type="primary">cmk</name>
    <name evidence="10" type="ORF">CAL65_17260</name>
</gene>
<comment type="similarity">
    <text evidence="1 8">Belongs to the cytidylate kinase family. Type 1 subfamily.</text>
</comment>
<sequence>MAEQIPVITIDGPGGSGKGTIARLLGERLGWHFLDSGALYRVLGLYAERSGVALDDEAGLTVLAHALPVRFEGGADGARVWLADDDVTSEIRTEYCGGLASKVAALPHVRAALLERQRAFRQAPGLIADGRDMGTVVFPGAPVKIFLTATAEERARRRHKQLNEQGVSVNLSALLREIAERDERDASRAVAPLKPADDAEIVDTTEVSIASVVERVLNIAERRLGISLIGEERF</sequence>
<dbReference type="PANTHER" id="PTHR21299:SF2">
    <property type="entry name" value="CYTIDYLATE KINASE"/>
    <property type="match status" value="1"/>
</dbReference>
<evidence type="ECO:0000256" key="3">
    <source>
        <dbReference type="ARBA" id="ARBA00022741"/>
    </source>
</evidence>
<dbReference type="EMBL" id="NFZW01000020">
    <property type="protein sequence ID" value="RFA33596.1"/>
    <property type="molecule type" value="Genomic_DNA"/>
</dbReference>
<keyword evidence="11" id="KW-1185">Reference proteome</keyword>
<dbReference type="AlphaFoldDB" id="A0A3E0WNP2"/>
<dbReference type="GO" id="GO:0005524">
    <property type="term" value="F:ATP binding"/>
    <property type="evidence" value="ECO:0007669"/>
    <property type="project" value="UniProtKB-UniRule"/>
</dbReference>
<evidence type="ECO:0000256" key="8">
    <source>
        <dbReference type="HAMAP-Rule" id="MF_00238"/>
    </source>
</evidence>
<keyword evidence="5 8" id="KW-0067">ATP-binding</keyword>
<dbReference type="EC" id="2.7.4.25" evidence="8"/>
<protein>
    <recommendedName>
        <fullName evidence="8">Cytidylate kinase</fullName>
        <shortName evidence="8">CK</shortName>
        <ecNumber evidence="8">2.7.4.25</ecNumber>
    </recommendedName>
    <alternativeName>
        <fullName evidence="8">Cytidine monophosphate kinase</fullName>
        <shortName evidence="8">CMP kinase</shortName>
    </alternativeName>
</protein>
<dbReference type="NCBIfam" id="TIGR00017">
    <property type="entry name" value="cmk"/>
    <property type="match status" value="1"/>
</dbReference>
<evidence type="ECO:0000256" key="7">
    <source>
        <dbReference type="ARBA" id="ARBA00048478"/>
    </source>
</evidence>
<dbReference type="HAMAP" id="MF_00238">
    <property type="entry name" value="Cytidyl_kinase_type1"/>
    <property type="match status" value="1"/>
</dbReference>
<name>A0A3E0WNP2_9GAMM</name>
<dbReference type="InterPro" id="IPR027417">
    <property type="entry name" value="P-loop_NTPase"/>
</dbReference>
<evidence type="ECO:0000259" key="9">
    <source>
        <dbReference type="Pfam" id="PF02224"/>
    </source>
</evidence>
<dbReference type="GO" id="GO:0005829">
    <property type="term" value="C:cytosol"/>
    <property type="evidence" value="ECO:0007669"/>
    <property type="project" value="TreeGrafter"/>
</dbReference>
<evidence type="ECO:0000256" key="2">
    <source>
        <dbReference type="ARBA" id="ARBA00022679"/>
    </source>
</evidence>
<comment type="catalytic activity">
    <reaction evidence="6 8">
        <text>dCMP + ATP = dCDP + ADP</text>
        <dbReference type="Rhea" id="RHEA:25094"/>
        <dbReference type="ChEBI" id="CHEBI:30616"/>
        <dbReference type="ChEBI" id="CHEBI:57566"/>
        <dbReference type="ChEBI" id="CHEBI:58593"/>
        <dbReference type="ChEBI" id="CHEBI:456216"/>
        <dbReference type="EC" id="2.7.4.25"/>
    </reaction>
</comment>
<proteinExistence type="inferred from homology"/>
<accession>A0A3E0WNP2</accession>
<dbReference type="CDD" id="cd02020">
    <property type="entry name" value="CMPK"/>
    <property type="match status" value="1"/>
</dbReference>